<dbReference type="KEGG" id="elio:KO353_01605"/>
<name>A0A975YK10_9PROT</name>
<dbReference type="Proteomes" id="UP000694001">
    <property type="component" value="Chromosome"/>
</dbReference>
<dbReference type="PANTHER" id="PTHR10788">
    <property type="entry name" value="TREHALOSE-6-PHOSPHATE SYNTHASE"/>
    <property type="match status" value="1"/>
</dbReference>
<gene>
    <name evidence="2" type="ORF">KO353_01605</name>
</gene>
<keyword evidence="3" id="KW-1185">Reference proteome</keyword>
<dbReference type="AlphaFoldDB" id="A0A975YK10"/>
<dbReference type="GO" id="GO:0003825">
    <property type="term" value="F:alpha,alpha-trehalose-phosphate synthase (UDP-forming) activity"/>
    <property type="evidence" value="ECO:0007669"/>
    <property type="project" value="TreeGrafter"/>
</dbReference>
<protein>
    <submittedName>
        <fullName evidence="2">Trehalose-6-phosphate synthase</fullName>
    </submittedName>
</protein>
<proteinExistence type="inferred from homology"/>
<dbReference type="RefSeq" id="WP_218286039.1">
    <property type="nucleotide sequence ID" value="NZ_CP076448.1"/>
</dbReference>
<dbReference type="EMBL" id="CP076448">
    <property type="protein sequence ID" value="QXM24982.1"/>
    <property type="molecule type" value="Genomic_DNA"/>
</dbReference>
<organism evidence="2 3">
    <name type="scientific">Elioraea tepida</name>
    <dbReference type="NCBI Taxonomy" id="2843330"/>
    <lineage>
        <taxon>Bacteria</taxon>
        <taxon>Pseudomonadati</taxon>
        <taxon>Pseudomonadota</taxon>
        <taxon>Alphaproteobacteria</taxon>
        <taxon>Acetobacterales</taxon>
        <taxon>Elioraeaceae</taxon>
        <taxon>Elioraea</taxon>
    </lineage>
</organism>
<evidence type="ECO:0000256" key="1">
    <source>
        <dbReference type="ARBA" id="ARBA00008799"/>
    </source>
</evidence>
<evidence type="ECO:0000313" key="3">
    <source>
        <dbReference type="Proteomes" id="UP000694001"/>
    </source>
</evidence>
<dbReference type="Pfam" id="PF00982">
    <property type="entry name" value="Glyco_transf_20"/>
    <property type="match status" value="1"/>
</dbReference>
<dbReference type="InterPro" id="IPR001830">
    <property type="entry name" value="Glyco_trans_20"/>
</dbReference>
<dbReference type="GO" id="GO:0005992">
    <property type="term" value="P:trehalose biosynthetic process"/>
    <property type="evidence" value="ECO:0007669"/>
    <property type="project" value="InterPro"/>
</dbReference>
<accession>A0A975YK10</accession>
<sequence>MARLVIVSNRVPLPRPRGGTQPGGLAVALAEALPGQEVLWFGWSGETAPEPSPPSFVTHGSTSYATVHLTEAERRGYYASFANATLWPLLHWRMGLAEFRRDDHETWRAVNARFASLLAPLLRPDDRVWVHDFHLFPFAAALRAAGCRQRIGFFLHVPFPPPSLFEALPQAGRLLADLGAYDLIGTQTRADAEHLAASLAGIGASVPVAAFPVGVDAASFAREAARAVGSPEARRLAASLGGRALILGVDRLDYSKGLPQRFRGYAALLRRFPEHRRRVTFLQVAPVSRNEVALYRALRRELDELAGRINGEWGEIDWIPIRWMTRAVPRATLAGFHRLARVGLVTPLRDGMNLVAKEYVAAQNPEDPGVLVLSRFAGAAEELRGAIQVNPHDPDEIAEGLDAALRMDLPERRARWAADHAVIATNSAADWARRFLAALEALAPAERAA</sequence>
<comment type="similarity">
    <text evidence="1">Belongs to the glycosyltransferase 20 family.</text>
</comment>
<evidence type="ECO:0000313" key="2">
    <source>
        <dbReference type="EMBL" id="QXM24982.1"/>
    </source>
</evidence>
<dbReference type="PANTHER" id="PTHR10788:SF106">
    <property type="entry name" value="BCDNA.GH08860"/>
    <property type="match status" value="1"/>
</dbReference>
<dbReference type="CDD" id="cd03788">
    <property type="entry name" value="GT20_TPS"/>
    <property type="match status" value="1"/>
</dbReference>
<reference evidence="2" key="1">
    <citation type="submission" date="2021-06" db="EMBL/GenBank/DDBJ databases">
        <title>Elioraea tepida, sp. nov., a moderately thermophilic aerobic anoxygenic phototrophic bacterium isolated from an alkaline siliceous hot spring mat community in Yellowstone National Park, WY, USA.</title>
        <authorList>
            <person name="Saini M.K."/>
            <person name="Yoshida S."/>
            <person name="Sebastian A."/>
            <person name="Hirose S."/>
            <person name="Hara E."/>
            <person name="Tamaki H."/>
            <person name="Soulier N.T."/>
            <person name="Albert I."/>
            <person name="Hanada S."/>
            <person name="Bryant D.A."/>
            <person name="Tank M."/>
        </authorList>
    </citation>
    <scope>NUCLEOTIDE SEQUENCE</scope>
    <source>
        <strain evidence="2">MS-P2</strain>
    </source>
</reference>